<proteinExistence type="predicted"/>
<dbReference type="Proteomes" id="UP000243499">
    <property type="component" value="Chromosome 2"/>
</dbReference>
<dbReference type="Gramene" id="PVH64127">
    <property type="protein sequence ID" value="PVH64127"/>
    <property type="gene ID" value="PAHAL_2G194700"/>
</dbReference>
<feature type="compositionally biased region" description="Basic residues" evidence="1">
    <location>
        <begin position="31"/>
        <end position="45"/>
    </location>
</feature>
<accession>A0A2T8KPK9</accession>
<dbReference type="AlphaFoldDB" id="A0A2T8KPK9"/>
<gene>
    <name evidence="2" type="ORF">PAHAL_2G194700</name>
</gene>
<feature type="region of interest" description="Disordered" evidence="1">
    <location>
        <begin position="1"/>
        <end position="85"/>
    </location>
</feature>
<evidence type="ECO:0000256" key="1">
    <source>
        <dbReference type="SAM" id="MobiDB-lite"/>
    </source>
</evidence>
<organism evidence="2">
    <name type="scientific">Panicum hallii</name>
    <dbReference type="NCBI Taxonomy" id="206008"/>
    <lineage>
        <taxon>Eukaryota</taxon>
        <taxon>Viridiplantae</taxon>
        <taxon>Streptophyta</taxon>
        <taxon>Embryophyta</taxon>
        <taxon>Tracheophyta</taxon>
        <taxon>Spermatophyta</taxon>
        <taxon>Magnoliopsida</taxon>
        <taxon>Liliopsida</taxon>
        <taxon>Poales</taxon>
        <taxon>Poaceae</taxon>
        <taxon>PACMAD clade</taxon>
        <taxon>Panicoideae</taxon>
        <taxon>Panicodae</taxon>
        <taxon>Paniceae</taxon>
        <taxon>Panicinae</taxon>
        <taxon>Panicum</taxon>
        <taxon>Panicum sect. Panicum</taxon>
    </lineage>
</organism>
<sequence length="85" mass="9246">MLAEESGSGSNQLELLPAHETTPPPATTKPREKKAKGKAAGKKNKKEISVPHDSLAVRTRSKIPQQDNPASHTRSKRKLPLTDLN</sequence>
<reference evidence="2" key="1">
    <citation type="submission" date="2018-04" db="EMBL/GenBank/DDBJ databases">
        <title>WGS assembly of Panicum hallii.</title>
        <authorList>
            <person name="Lovell J."/>
            <person name="Jenkins J."/>
            <person name="Lowry D."/>
            <person name="Mamidi S."/>
            <person name="Sreedasyam A."/>
            <person name="Weng X."/>
            <person name="Barry K."/>
            <person name="Bonette J."/>
            <person name="Campitelli B."/>
            <person name="Daum C."/>
            <person name="Gordon S."/>
            <person name="Gould B."/>
            <person name="Lipzen A."/>
            <person name="Macqueen A."/>
            <person name="Palacio-Mejia J."/>
            <person name="Plott C."/>
            <person name="Shakirov E."/>
            <person name="Shu S."/>
            <person name="Yoshinaga Y."/>
            <person name="Zane M."/>
            <person name="Rokhsar D."/>
            <person name="Grimwood J."/>
            <person name="Schmutz J."/>
            <person name="Juenger T."/>
        </authorList>
    </citation>
    <scope>NUCLEOTIDE SEQUENCE [LARGE SCALE GENOMIC DNA]</scope>
    <source>
        <strain evidence="2">FIL2</strain>
    </source>
</reference>
<dbReference type="EMBL" id="CM008047">
    <property type="protein sequence ID" value="PVH64127.1"/>
    <property type="molecule type" value="Genomic_DNA"/>
</dbReference>
<protein>
    <submittedName>
        <fullName evidence="2">Uncharacterized protein</fullName>
    </submittedName>
</protein>
<evidence type="ECO:0000313" key="2">
    <source>
        <dbReference type="EMBL" id="PVH64127.1"/>
    </source>
</evidence>
<name>A0A2T8KPK9_9POAL</name>
<feature type="compositionally biased region" description="Polar residues" evidence="1">
    <location>
        <begin position="62"/>
        <end position="72"/>
    </location>
</feature>